<gene>
    <name evidence="1" type="ORF">T310_8855</name>
</gene>
<protein>
    <submittedName>
        <fullName evidence="1">Uncharacterized protein</fullName>
    </submittedName>
</protein>
<dbReference type="GeneID" id="25320986"/>
<dbReference type="RefSeq" id="XP_013323946.1">
    <property type="nucleotide sequence ID" value="XM_013468492.1"/>
</dbReference>
<dbReference type="EMBL" id="LASV01000667">
    <property type="protein sequence ID" value="KKA17334.1"/>
    <property type="molecule type" value="Genomic_DNA"/>
</dbReference>
<sequence>ASRDHRRGQAGALLSDKSWAQHAHSLCAPGSLLQIYISRAPFYSHYGTSFPLSPNHVEKADRGFLDSSVHLLGPSCFWSQLRSSFTTQHGRC</sequence>
<comment type="caution">
    <text evidence="1">The sequence shown here is derived from an EMBL/GenBank/DDBJ whole genome shotgun (WGS) entry which is preliminary data.</text>
</comment>
<evidence type="ECO:0000313" key="1">
    <source>
        <dbReference type="EMBL" id="KKA17334.1"/>
    </source>
</evidence>
<proteinExistence type="predicted"/>
<organism evidence="1 2">
    <name type="scientific">Rasamsonia emersonii (strain ATCC 16479 / CBS 393.64 / IMI 116815)</name>
    <dbReference type="NCBI Taxonomy" id="1408163"/>
    <lineage>
        <taxon>Eukaryota</taxon>
        <taxon>Fungi</taxon>
        <taxon>Dikarya</taxon>
        <taxon>Ascomycota</taxon>
        <taxon>Pezizomycotina</taxon>
        <taxon>Eurotiomycetes</taxon>
        <taxon>Eurotiomycetidae</taxon>
        <taxon>Eurotiales</taxon>
        <taxon>Trichocomaceae</taxon>
        <taxon>Rasamsonia</taxon>
    </lineage>
</organism>
<feature type="non-terminal residue" evidence="1">
    <location>
        <position position="1"/>
    </location>
</feature>
<reference evidence="1 2" key="1">
    <citation type="submission" date="2015-04" db="EMBL/GenBank/DDBJ databases">
        <authorList>
            <person name="Heijne W.H."/>
            <person name="Fedorova N.D."/>
            <person name="Nierman W.C."/>
            <person name="Vollebregt A.W."/>
            <person name="Zhao Z."/>
            <person name="Wu L."/>
            <person name="Kumar M."/>
            <person name="Stam H."/>
            <person name="van den Berg M.A."/>
            <person name="Pel H.J."/>
        </authorList>
    </citation>
    <scope>NUCLEOTIDE SEQUENCE [LARGE SCALE GENOMIC DNA]</scope>
    <source>
        <strain evidence="1 2">CBS 393.64</strain>
    </source>
</reference>
<keyword evidence="2" id="KW-1185">Reference proteome</keyword>
<accession>A0A0F4YGM1</accession>
<name>A0A0F4YGM1_RASE3</name>
<dbReference type="AlphaFoldDB" id="A0A0F4YGM1"/>
<evidence type="ECO:0000313" key="2">
    <source>
        <dbReference type="Proteomes" id="UP000053958"/>
    </source>
</evidence>
<dbReference type="Proteomes" id="UP000053958">
    <property type="component" value="Unassembled WGS sequence"/>
</dbReference>